<proteinExistence type="predicted"/>
<reference evidence="1" key="2">
    <citation type="submission" date="2016-06" db="EMBL/GenBank/DDBJ databases">
        <title>The genome of a short-lived fish provides insights into sex chromosome evolution and the genetic control of aging.</title>
        <authorList>
            <person name="Reichwald K."/>
            <person name="Felder M."/>
            <person name="Petzold A."/>
            <person name="Koch P."/>
            <person name="Groth M."/>
            <person name="Platzer M."/>
        </authorList>
    </citation>
    <scope>NUCLEOTIDE SEQUENCE</scope>
    <source>
        <tissue evidence="1">Brain</tissue>
    </source>
</reference>
<feature type="non-terminal residue" evidence="1">
    <location>
        <position position="1"/>
    </location>
</feature>
<accession>A0A1A8BJQ7</accession>
<keyword evidence="1" id="KW-0418">Kinase</keyword>
<name>A0A1A8BJQ7_NOTKA</name>
<dbReference type="GO" id="GO:0016301">
    <property type="term" value="F:kinase activity"/>
    <property type="evidence" value="ECO:0007669"/>
    <property type="project" value="UniProtKB-KW"/>
</dbReference>
<evidence type="ECO:0000313" key="1">
    <source>
        <dbReference type="EMBL" id="SBP66745.1"/>
    </source>
</evidence>
<sequence>VSLGKTLKERPKTKFVKRLKNEIMLNGIKGFVKV</sequence>
<gene>
    <name evidence="1" type="primary">RPS6KA3</name>
</gene>
<protein>
    <submittedName>
        <fullName evidence="1">Ribosomal protein S6 kinase, 90kDa, polypeptide 3</fullName>
    </submittedName>
</protein>
<dbReference type="EMBL" id="HADZ01002804">
    <property type="protein sequence ID" value="SBP66745.1"/>
    <property type="molecule type" value="Transcribed_RNA"/>
</dbReference>
<dbReference type="AlphaFoldDB" id="A0A1A8BJQ7"/>
<reference evidence="1" key="1">
    <citation type="submission" date="2016-05" db="EMBL/GenBank/DDBJ databases">
        <authorList>
            <person name="Lavstsen T."/>
            <person name="Jespersen J.S."/>
        </authorList>
    </citation>
    <scope>NUCLEOTIDE SEQUENCE</scope>
    <source>
        <tissue evidence="1">Brain</tissue>
    </source>
</reference>
<keyword evidence="1" id="KW-0808">Transferase</keyword>
<organism evidence="1">
    <name type="scientific">Nothobranchius kadleci</name>
    <name type="common">African annual killifish</name>
    <dbReference type="NCBI Taxonomy" id="1051664"/>
    <lineage>
        <taxon>Eukaryota</taxon>
        <taxon>Metazoa</taxon>
        <taxon>Chordata</taxon>
        <taxon>Craniata</taxon>
        <taxon>Vertebrata</taxon>
        <taxon>Euteleostomi</taxon>
        <taxon>Actinopterygii</taxon>
        <taxon>Neopterygii</taxon>
        <taxon>Teleostei</taxon>
        <taxon>Neoteleostei</taxon>
        <taxon>Acanthomorphata</taxon>
        <taxon>Ovalentaria</taxon>
        <taxon>Atherinomorphae</taxon>
        <taxon>Cyprinodontiformes</taxon>
        <taxon>Nothobranchiidae</taxon>
        <taxon>Nothobranchius</taxon>
    </lineage>
</organism>